<comment type="subcellular location">
    <subcellularLocation>
        <location evidence="1">Cytoplasm</location>
    </subcellularLocation>
</comment>
<dbReference type="SMART" id="SM00347">
    <property type="entry name" value="HTH_MARR"/>
    <property type="match status" value="1"/>
</dbReference>
<protein>
    <recommendedName>
        <fullName evidence="6">HTH-type transcriptional regulator SarZ</fullName>
    </recommendedName>
    <alternativeName>
        <fullName evidence="7">Staphylococcal accessory regulator Z</fullName>
    </alternativeName>
</protein>
<dbReference type="GO" id="GO:0003677">
    <property type="term" value="F:DNA binding"/>
    <property type="evidence" value="ECO:0007669"/>
    <property type="project" value="UniProtKB-KW"/>
</dbReference>
<dbReference type="PANTHER" id="PTHR42756:SF1">
    <property type="entry name" value="TRANSCRIPTIONAL REPRESSOR OF EMRAB OPERON"/>
    <property type="match status" value="1"/>
</dbReference>
<feature type="domain" description="CID" evidence="10">
    <location>
        <begin position="100"/>
        <end position="138"/>
    </location>
</feature>
<dbReference type="RefSeq" id="WP_307478315.1">
    <property type="nucleotide sequence ID" value="NZ_JAUSUB010000029.1"/>
</dbReference>
<evidence type="ECO:0000259" key="10">
    <source>
        <dbReference type="PROSITE" id="PS51391"/>
    </source>
</evidence>
<evidence type="ECO:0000256" key="6">
    <source>
        <dbReference type="ARBA" id="ARBA00047188"/>
    </source>
</evidence>
<evidence type="ECO:0000259" key="9">
    <source>
        <dbReference type="PROSITE" id="PS50995"/>
    </source>
</evidence>
<dbReference type="EMBL" id="JAUSUB010000029">
    <property type="protein sequence ID" value="MDQ0272836.1"/>
    <property type="molecule type" value="Genomic_DNA"/>
</dbReference>
<dbReference type="CDD" id="cd00090">
    <property type="entry name" value="HTH_ARSR"/>
    <property type="match status" value="1"/>
</dbReference>
<accession>A0ABU0ANH2</accession>
<keyword evidence="8" id="KW-0175">Coiled coil</keyword>
<evidence type="ECO:0000256" key="2">
    <source>
        <dbReference type="ARBA" id="ARBA00023015"/>
    </source>
</evidence>
<sequence length="138" mass="16230">MKESIALINQYWTDIYFHLHYAHKDKITHQAIRILQLVEKQERIGVGEVASYLDVSHNTASEHIKRLIEKDCLSKERDKKDERKVILRLTDEGKRIVHRNTSLDVNKLEKVLSDLNEDEKKNIQQAMQILSEHAKQCT</sequence>
<keyword evidence="2" id="KW-0805">Transcription regulation</keyword>
<keyword evidence="4" id="KW-0804">Transcription</keyword>
<dbReference type="PROSITE" id="PS50995">
    <property type="entry name" value="HTH_MARR_2"/>
    <property type="match status" value="1"/>
</dbReference>
<dbReference type="InterPro" id="IPR011991">
    <property type="entry name" value="ArsR-like_HTH"/>
</dbReference>
<dbReference type="SUPFAM" id="SSF46785">
    <property type="entry name" value="Winged helix' DNA-binding domain"/>
    <property type="match status" value="1"/>
</dbReference>
<feature type="domain" description="HTH marR-type" evidence="9">
    <location>
        <begin position="1"/>
        <end position="132"/>
    </location>
</feature>
<evidence type="ECO:0000256" key="7">
    <source>
        <dbReference type="ARBA" id="ARBA00047207"/>
    </source>
</evidence>
<dbReference type="Proteomes" id="UP001238088">
    <property type="component" value="Unassembled WGS sequence"/>
</dbReference>
<evidence type="ECO:0000256" key="4">
    <source>
        <dbReference type="ARBA" id="ARBA00023163"/>
    </source>
</evidence>
<reference evidence="11 12" key="1">
    <citation type="submission" date="2023-07" db="EMBL/GenBank/DDBJ databases">
        <title>Genomic Encyclopedia of Type Strains, Phase IV (KMG-IV): sequencing the most valuable type-strain genomes for metagenomic binning, comparative biology and taxonomic classification.</title>
        <authorList>
            <person name="Goeker M."/>
        </authorList>
    </citation>
    <scope>NUCLEOTIDE SEQUENCE [LARGE SCALE GENOMIC DNA]</scope>
    <source>
        <strain evidence="11 12">DSM 23494</strain>
    </source>
</reference>
<evidence type="ECO:0000256" key="1">
    <source>
        <dbReference type="ARBA" id="ARBA00004496"/>
    </source>
</evidence>
<dbReference type="InterPro" id="IPR055166">
    <property type="entry name" value="Transc_reg_Sar_Rot_HTH"/>
</dbReference>
<evidence type="ECO:0000256" key="3">
    <source>
        <dbReference type="ARBA" id="ARBA00023125"/>
    </source>
</evidence>
<dbReference type="PROSITE" id="PS51391">
    <property type="entry name" value="CID"/>
    <property type="match status" value="1"/>
</dbReference>
<proteinExistence type="inferred from homology"/>
<dbReference type="Pfam" id="PF22381">
    <property type="entry name" value="Staph_reg_Sar_Rot"/>
    <property type="match status" value="1"/>
</dbReference>
<dbReference type="PANTHER" id="PTHR42756">
    <property type="entry name" value="TRANSCRIPTIONAL REGULATOR, MARR"/>
    <property type="match status" value="1"/>
</dbReference>
<evidence type="ECO:0000313" key="12">
    <source>
        <dbReference type="Proteomes" id="UP001238088"/>
    </source>
</evidence>
<comment type="similarity">
    <text evidence="5">Belongs to the SarZ family.</text>
</comment>
<keyword evidence="3 11" id="KW-0238">DNA-binding</keyword>
<evidence type="ECO:0000256" key="5">
    <source>
        <dbReference type="ARBA" id="ARBA00046337"/>
    </source>
</evidence>
<keyword evidence="12" id="KW-1185">Reference proteome</keyword>
<dbReference type="InterPro" id="IPR036388">
    <property type="entry name" value="WH-like_DNA-bd_sf"/>
</dbReference>
<dbReference type="Gene3D" id="1.10.10.10">
    <property type="entry name" value="Winged helix-like DNA-binding domain superfamily/Winged helix DNA-binding domain"/>
    <property type="match status" value="1"/>
</dbReference>
<organism evidence="11 12">
    <name type="scientific">Cytobacillus purgationiresistens</name>
    <dbReference type="NCBI Taxonomy" id="863449"/>
    <lineage>
        <taxon>Bacteria</taxon>
        <taxon>Bacillati</taxon>
        <taxon>Bacillota</taxon>
        <taxon>Bacilli</taxon>
        <taxon>Bacillales</taxon>
        <taxon>Bacillaceae</taxon>
        <taxon>Cytobacillus</taxon>
    </lineage>
</organism>
<dbReference type="InterPro" id="IPR000835">
    <property type="entry name" value="HTH_MarR-typ"/>
</dbReference>
<evidence type="ECO:0000256" key="8">
    <source>
        <dbReference type="SAM" id="Coils"/>
    </source>
</evidence>
<name>A0ABU0ANH2_9BACI</name>
<dbReference type="InterPro" id="IPR036390">
    <property type="entry name" value="WH_DNA-bd_sf"/>
</dbReference>
<comment type="caution">
    <text evidence="11">The sequence shown here is derived from an EMBL/GenBank/DDBJ whole genome shotgun (WGS) entry which is preliminary data.</text>
</comment>
<feature type="coiled-coil region" evidence="8">
    <location>
        <begin position="98"/>
        <end position="136"/>
    </location>
</feature>
<evidence type="ECO:0000313" key="11">
    <source>
        <dbReference type="EMBL" id="MDQ0272836.1"/>
    </source>
</evidence>
<dbReference type="InterPro" id="IPR006569">
    <property type="entry name" value="CID_dom"/>
</dbReference>
<gene>
    <name evidence="11" type="ORF">J2S17_004729</name>
</gene>